<dbReference type="STRING" id="1129374.AJE_16694"/>
<dbReference type="Pfam" id="PF04940">
    <property type="entry name" value="BLUF"/>
    <property type="match status" value="1"/>
</dbReference>
<dbReference type="Gene3D" id="3.30.70.100">
    <property type="match status" value="1"/>
</dbReference>
<comment type="caution">
    <text evidence="2">The sequence shown here is derived from an EMBL/GenBank/DDBJ whole genome shotgun (WGS) entry which is preliminary data.</text>
</comment>
<evidence type="ECO:0000259" key="1">
    <source>
        <dbReference type="PROSITE" id="PS50925"/>
    </source>
</evidence>
<dbReference type="SMART" id="SM01034">
    <property type="entry name" value="BLUF"/>
    <property type="match status" value="1"/>
</dbReference>
<dbReference type="GO" id="GO:0071949">
    <property type="term" value="F:FAD binding"/>
    <property type="evidence" value="ECO:0007669"/>
    <property type="project" value="InterPro"/>
</dbReference>
<evidence type="ECO:0000313" key="2">
    <source>
        <dbReference type="EMBL" id="EHR39440.1"/>
    </source>
</evidence>
<dbReference type="Proteomes" id="UP000012046">
    <property type="component" value="Unassembled WGS sequence"/>
</dbReference>
<gene>
    <name evidence="2" type="ORF">AJE_16694</name>
</gene>
<proteinExistence type="predicted"/>
<dbReference type="eggNOG" id="COG3431">
    <property type="taxonomic scope" value="Bacteria"/>
</dbReference>
<dbReference type="GO" id="GO:0009882">
    <property type="term" value="F:blue light photoreceptor activity"/>
    <property type="evidence" value="ECO:0007669"/>
    <property type="project" value="InterPro"/>
</dbReference>
<organism evidence="2 3">
    <name type="scientific">Alishewanella jeotgali KCTC 22429</name>
    <dbReference type="NCBI Taxonomy" id="1129374"/>
    <lineage>
        <taxon>Bacteria</taxon>
        <taxon>Pseudomonadati</taxon>
        <taxon>Pseudomonadota</taxon>
        <taxon>Gammaproteobacteria</taxon>
        <taxon>Alteromonadales</taxon>
        <taxon>Alteromonadaceae</taxon>
        <taxon>Alishewanella</taxon>
    </lineage>
</organism>
<protein>
    <submittedName>
        <fullName evidence="2">BLUF domain-containing protein</fullName>
    </submittedName>
</protein>
<accession>H3ZIX1</accession>
<dbReference type="SUPFAM" id="SSF54975">
    <property type="entry name" value="Acylphosphatase/BLUF domain-like"/>
    <property type="match status" value="1"/>
</dbReference>
<feature type="domain" description="BLUF" evidence="1">
    <location>
        <begin position="5"/>
        <end position="96"/>
    </location>
</feature>
<name>H3ZIX1_9ALTE</name>
<dbReference type="EMBL" id="AHTH01000055">
    <property type="protein sequence ID" value="EHR39440.1"/>
    <property type="molecule type" value="Genomic_DNA"/>
</dbReference>
<keyword evidence="3" id="KW-1185">Reference proteome</keyword>
<dbReference type="InterPro" id="IPR036046">
    <property type="entry name" value="Acylphosphatase-like_dom_sf"/>
</dbReference>
<dbReference type="InterPro" id="IPR007024">
    <property type="entry name" value="BLUF_domain"/>
</dbReference>
<sequence>MSEPLLQLTYISDVAPGLSSEQIATIHQQAERNNQRLGITGVLLVTSRHFLQLLEGPAELVKTRFKLIAADPRHQNVRLVSERPVQQRQFPHWQMGLKRLLDQDEHADLQAVIHLYGQQQTFSEQHADAIALLLKSL</sequence>
<dbReference type="RefSeq" id="WP_008951845.1">
    <property type="nucleotide sequence ID" value="NZ_AHTH01000055.1"/>
</dbReference>
<dbReference type="AlphaFoldDB" id="H3ZIX1"/>
<reference evidence="2 3" key="1">
    <citation type="journal article" date="2012" name="J. Bacteriol.">
        <title>Genome Sequence of Extracellular-Protease-Producing Alishewanella jeotgali Isolated from Traditional Korean Fermented Seafood.</title>
        <authorList>
            <person name="Jung J."/>
            <person name="Chun J."/>
            <person name="Park W."/>
        </authorList>
    </citation>
    <scope>NUCLEOTIDE SEQUENCE [LARGE SCALE GENOMIC DNA]</scope>
    <source>
        <strain evidence="2 3">KCTC 22429</strain>
    </source>
</reference>
<dbReference type="PROSITE" id="PS50925">
    <property type="entry name" value="BLUF"/>
    <property type="match status" value="1"/>
</dbReference>
<evidence type="ECO:0000313" key="3">
    <source>
        <dbReference type="Proteomes" id="UP000012046"/>
    </source>
</evidence>
<dbReference type="PATRIC" id="fig|1129374.4.peg.3308"/>